<feature type="non-terminal residue" evidence="1">
    <location>
        <position position="1"/>
    </location>
</feature>
<dbReference type="InterPro" id="IPR035979">
    <property type="entry name" value="RBD_domain_sf"/>
</dbReference>
<dbReference type="EMBL" id="BKCJ011411090">
    <property type="protein sequence ID" value="GFD31158.1"/>
    <property type="molecule type" value="Genomic_DNA"/>
</dbReference>
<accession>A0A699VBS2</accession>
<dbReference type="SUPFAM" id="SSF54928">
    <property type="entry name" value="RNA-binding domain, RBD"/>
    <property type="match status" value="1"/>
</dbReference>
<sequence length="43" mass="5221">IFFFYFEDEHDAEDAILALDNSPFGYDRRRLSVEWSRGERGRH</sequence>
<proteinExistence type="predicted"/>
<comment type="caution">
    <text evidence="1">The sequence shown here is derived from an EMBL/GenBank/DDBJ whole genome shotgun (WGS) entry which is preliminary data.</text>
</comment>
<organism evidence="1">
    <name type="scientific">Tanacetum cinerariifolium</name>
    <name type="common">Dalmatian daisy</name>
    <name type="synonym">Chrysanthemum cinerariifolium</name>
    <dbReference type="NCBI Taxonomy" id="118510"/>
    <lineage>
        <taxon>Eukaryota</taxon>
        <taxon>Viridiplantae</taxon>
        <taxon>Streptophyta</taxon>
        <taxon>Embryophyta</taxon>
        <taxon>Tracheophyta</taxon>
        <taxon>Spermatophyta</taxon>
        <taxon>Magnoliopsida</taxon>
        <taxon>eudicotyledons</taxon>
        <taxon>Gunneridae</taxon>
        <taxon>Pentapetalae</taxon>
        <taxon>asterids</taxon>
        <taxon>campanulids</taxon>
        <taxon>Asterales</taxon>
        <taxon>Asteraceae</taxon>
        <taxon>Asteroideae</taxon>
        <taxon>Anthemideae</taxon>
        <taxon>Anthemidinae</taxon>
        <taxon>Tanacetum</taxon>
    </lineage>
</organism>
<dbReference type="InterPro" id="IPR012677">
    <property type="entry name" value="Nucleotide-bd_a/b_plait_sf"/>
</dbReference>
<gene>
    <name evidence="1" type="ORF">Tci_903127</name>
</gene>
<name>A0A699VBS2_TANCI</name>
<dbReference type="AlphaFoldDB" id="A0A699VBS2"/>
<dbReference type="Gene3D" id="3.30.70.330">
    <property type="match status" value="1"/>
</dbReference>
<evidence type="ECO:0000313" key="1">
    <source>
        <dbReference type="EMBL" id="GFD31158.1"/>
    </source>
</evidence>
<dbReference type="GO" id="GO:0003676">
    <property type="term" value="F:nucleic acid binding"/>
    <property type="evidence" value="ECO:0007669"/>
    <property type="project" value="InterPro"/>
</dbReference>
<protein>
    <submittedName>
        <fullName evidence="1">Serine/arginine-rich splicing factor RS31-like</fullName>
    </submittedName>
</protein>
<reference evidence="1" key="1">
    <citation type="journal article" date="2019" name="Sci. Rep.">
        <title>Draft genome of Tanacetum cinerariifolium, the natural source of mosquito coil.</title>
        <authorList>
            <person name="Yamashiro T."/>
            <person name="Shiraishi A."/>
            <person name="Satake H."/>
            <person name="Nakayama K."/>
        </authorList>
    </citation>
    <scope>NUCLEOTIDE SEQUENCE</scope>
</reference>